<evidence type="ECO:0000256" key="6">
    <source>
        <dbReference type="ARBA" id="ARBA00023027"/>
    </source>
</evidence>
<evidence type="ECO:0000313" key="10">
    <source>
        <dbReference type="EMBL" id="TCS97638.1"/>
    </source>
</evidence>
<dbReference type="EMBL" id="SMAH01000008">
    <property type="protein sequence ID" value="TCS97638.1"/>
    <property type="molecule type" value="Genomic_DNA"/>
</dbReference>
<reference evidence="10 12" key="1">
    <citation type="submission" date="2019-03" db="EMBL/GenBank/DDBJ databases">
        <title>Genomic Encyclopedia of Type Strains, Phase IV (KMG-IV): sequencing the most valuable type-strain genomes for metagenomic binning, comparative biology and taxonomic classification.</title>
        <authorList>
            <person name="Goeker M."/>
        </authorList>
    </citation>
    <scope>NUCLEOTIDE SEQUENCE [LARGE SCALE GENOMIC DNA]</scope>
    <source>
        <strain evidence="10 12">DSM 12034</strain>
    </source>
</reference>
<dbReference type="EC" id="1.-.-.-" evidence="7"/>
<dbReference type="Pfam" id="PF00881">
    <property type="entry name" value="Nitroreductase"/>
    <property type="match status" value="1"/>
</dbReference>
<dbReference type="OrthoDB" id="9804207at2"/>
<dbReference type="AlphaFoldDB" id="A0A4R3LE32"/>
<dbReference type="Proteomes" id="UP000315577">
    <property type="component" value="Unassembled WGS sequence"/>
</dbReference>
<comment type="cofactor">
    <cofactor evidence="8">
        <name>FMN</name>
        <dbReference type="ChEBI" id="CHEBI:58210"/>
    </cofactor>
    <text evidence="8">Binds 1 FMN per subunit.</text>
</comment>
<evidence type="ECO:0000313" key="11">
    <source>
        <dbReference type="EMBL" id="TSE24087.1"/>
    </source>
</evidence>
<evidence type="ECO:0000256" key="4">
    <source>
        <dbReference type="ARBA" id="ARBA00022857"/>
    </source>
</evidence>
<evidence type="ECO:0000256" key="5">
    <source>
        <dbReference type="ARBA" id="ARBA00023002"/>
    </source>
</evidence>
<feature type="domain" description="Nitroreductase" evidence="9">
    <location>
        <begin position="55"/>
        <end position="202"/>
    </location>
</feature>
<keyword evidence="5 7" id="KW-0560">Oxidoreductase</keyword>
<evidence type="ECO:0000256" key="3">
    <source>
        <dbReference type="ARBA" id="ARBA00022643"/>
    </source>
</evidence>
<accession>A0A4R3LE32</accession>
<proteinExistence type="inferred from homology"/>
<evidence type="ECO:0000256" key="7">
    <source>
        <dbReference type="PIRNR" id="PIRNR000232"/>
    </source>
</evidence>
<dbReference type="InterPro" id="IPR052530">
    <property type="entry name" value="NAD(P)H_nitroreductase"/>
</dbReference>
<dbReference type="Gene3D" id="3.40.109.10">
    <property type="entry name" value="NADH Oxidase"/>
    <property type="match status" value="1"/>
</dbReference>
<evidence type="ECO:0000256" key="1">
    <source>
        <dbReference type="ARBA" id="ARBA00007118"/>
    </source>
</evidence>
<dbReference type="PANTHER" id="PTHR43821">
    <property type="entry name" value="NAD(P)H NITROREDUCTASE YDJA-RELATED"/>
    <property type="match status" value="1"/>
</dbReference>
<dbReference type="InterPro" id="IPR029479">
    <property type="entry name" value="Nitroreductase"/>
</dbReference>
<keyword evidence="3 7" id="KW-0288">FMN</keyword>
<dbReference type="InterPro" id="IPR000415">
    <property type="entry name" value="Nitroreductase-like"/>
</dbReference>
<comment type="caution">
    <text evidence="10">The sequence shown here is derived from an EMBL/GenBank/DDBJ whole genome shotgun (WGS) entry which is preliminary data.</text>
</comment>
<dbReference type="PANTHER" id="PTHR43821:SF1">
    <property type="entry name" value="NAD(P)H NITROREDUCTASE YDJA-RELATED"/>
    <property type="match status" value="1"/>
</dbReference>
<keyword evidence="13" id="KW-1185">Reference proteome</keyword>
<sequence length="223" mass="23774">MQPNVRGTDDLGQVRGVACRPAWRDDAAAAWTETAAWAAELLSTRCNVSPKRLGEPGPTALQVQALFEAAATAPDHGLLQPWRFIVVPPQRRADLGEVFMQALIDRDPGATPEQLQAAREKAHRAPLLMLVVARLGQSTPGGVPDIEKMVSVGAAVQNMLLMAHAMGLGAGLTSGQALHTERMARFFGLQPGEQAVCFVNVGTVVKAKPARLRPEVASFVCSL</sequence>
<comment type="similarity">
    <text evidence="1 7">Belongs to the nitroreductase family.</text>
</comment>
<dbReference type="Proteomes" id="UP000295536">
    <property type="component" value="Unassembled WGS sequence"/>
</dbReference>
<dbReference type="SUPFAM" id="SSF55469">
    <property type="entry name" value="FMN-dependent nitroreductase-like"/>
    <property type="match status" value="1"/>
</dbReference>
<evidence type="ECO:0000259" key="9">
    <source>
        <dbReference type="Pfam" id="PF00881"/>
    </source>
</evidence>
<keyword evidence="4 7" id="KW-0521">NADP</keyword>
<dbReference type="CDD" id="cd02135">
    <property type="entry name" value="YdjA-like"/>
    <property type="match status" value="1"/>
</dbReference>
<evidence type="ECO:0000313" key="13">
    <source>
        <dbReference type="Proteomes" id="UP000315577"/>
    </source>
</evidence>
<name>A0A4R3LE32_9BURK</name>
<feature type="binding site" evidence="8">
    <location>
        <position position="76"/>
    </location>
    <ligand>
        <name>FMN</name>
        <dbReference type="ChEBI" id="CHEBI:58210"/>
        <note>ligand shared between dimeric partners</note>
    </ligand>
</feature>
<dbReference type="GO" id="GO:0016491">
    <property type="term" value="F:oxidoreductase activity"/>
    <property type="evidence" value="ECO:0007669"/>
    <property type="project" value="UniProtKB-UniRule"/>
</dbReference>
<dbReference type="RefSeq" id="WP_132962636.1">
    <property type="nucleotide sequence ID" value="NZ_SMAH01000008.1"/>
</dbReference>
<evidence type="ECO:0000256" key="8">
    <source>
        <dbReference type="PIRSR" id="PIRSR000232-1"/>
    </source>
</evidence>
<dbReference type="InterPro" id="IPR026021">
    <property type="entry name" value="YdjA-like"/>
</dbReference>
<feature type="binding site" description="in other chain" evidence="8">
    <location>
        <begin position="172"/>
        <end position="174"/>
    </location>
    <ligand>
        <name>FMN</name>
        <dbReference type="ChEBI" id="CHEBI:58210"/>
        <note>ligand shared between dimeric partners</note>
    </ligand>
</feature>
<dbReference type="PIRSF" id="PIRSF000232">
    <property type="entry name" value="YdjA"/>
    <property type="match status" value="1"/>
</dbReference>
<keyword evidence="6 7" id="KW-0520">NAD</keyword>
<evidence type="ECO:0000313" key="12">
    <source>
        <dbReference type="Proteomes" id="UP000295536"/>
    </source>
</evidence>
<dbReference type="EMBL" id="VJNC01000001">
    <property type="protein sequence ID" value="TSE24087.1"/>
    <property type="molecule type" value="Genomic_DNA"/>
</dbReference>
<organism evidence="10 12">
    <name type="scientific">Tepidimonas ignava</name>
    <dbReference type="NCBI Taxonomy" id="114249"/>
    <lineage>
        <taxon>Bacteria</taxon>
        <taxon>Pseudomonadati</taxon>
        <taxon>Pseudomonadota</taxon>
        <taxon>Betaproteobacteria</taxon>
        <taxon>Burkholderiales</taxon>
        <taxon>Tepidimonas</taxon>
    </lineage>
</organism>
<evidence type="ECO:0000256" key="2">
    <source>
        <dbReference type="ARBA" id="ARBA00022630"/>
    </source>
</evidence>
<keyword evidence="2 7" id="KW-0285">Flavoprotein</keyword>
<gene>
    <name evidence="11" type="primary">ydjA</name>
    <name evidence="10" type="ORF">EDC36_10844</name>
    <name evidence="11" type="ORF">Tigna_00086</name>
</gene>
<reference evidence="11 13" key="2">
    <citation type="submission" date="2019-07" db="EMBL/GenBank/DDBJ databases">
        <title>Tepidimonas ignava SPS-1037 draft genome.</title>
        <authorList>
            <person name="Da Costa M.S."/>
            <person name="Froufe H.J.C."/>
            <person name="Egas C."/>
            <person name="Albuquerque L."/>
        </authorList>
    </citation>
    <scope>NUCLEOTIDE SEQUENCE [LARGE SCALE GENOMIC DNA]</scope>
    <source>
        <strain evidence="11 13">SPS-1037</strain>
    </source>
</reference>
<protein>
    <recommendedName>
        <fullName evidence="7">Putative NAD(P)H nitroreductase</fullName>
        <ecNumber evidence="7">1.-.-.-</ecNumber>
    </recommendedName>
</protein>